<dbReference type="OrthoDB" id="6247875at2759"/>
<feature type="compositionally biased region" description="Low complexity" evidence="4">
    <location>
        <begin position="30"/>
        <end position="45"/>
    </location>
</feature>
<proteinExistence type="predicted"/>
<evidence type="ECO:0000256" key="1">
    <source>
        <dbReference type="ARBA" id="ARBA00023125"/>
    </source>
</evidence>
<dbReference type="GO" id="GO:0000978">
    <property type="term" value="F:RNA polymerase II cis-regulatory region sequence-specific DNA binding"/>
    <property type="evidence" value="ECO:0007669"/>
    <property type="project" value="TreeGrafter"/>
</dbReference>
<reference evidence="6 7" key="1">
    <citation type="journal article" date="2020" name="ISME J.">
        <title>Uncovering the hidden diversity of litter-decomposition mechanisms in mushroom-forming fungi.</title>
        <authorList>
            <person name="Floudas D."/>
            <person name="Bentzer J."/>
            <person name="Ahren D."/>
            <person name="Johansson T."/>
            <person name="Persson P."/>
            <person name="Tunlid A."/>
        </authorList>
    </citation>
    <scope>NUCLEOTIDE SEQUENCE [LARGE SCALE GENOMIC DNA]</scope>
    <source>
        <strain evidence="6 7">CBS 101986</strain>
    </source>
</reference>
<evidence type="ECO:0000256" key="3">
    <source>
        <dbReference type="PROSITE-ProRule" id="PRU00267"/>
    </source>
</evidence>
<dbReference type="GO" id="GO:0000981">
    <property type="term" value="F:DNA-binding transcription factor activity, RNA polymerase II-specific"/>
    <property type="evidence" value="ECO:0007669"/>
    <property type="project" value="TreeGrafter"/>
</dbReference>
<protein>
    <recommendedName>
        <fullName evidence="5">HMG box domain-containing protein</fullName>
    </recommendedName>
</protein>
<dbReference type="EMBL" id="JAACJJ010000029">
    <property type="protein sequence ID" value="KAF5319599.1"/>
    <property type="molecule type" value="Genomic_DNA"/>
</dbReference>
<sequence>MKKTRNHRTRSRELDQRPLHVPAAVGRPQTPSTSSLTTHHPSSPLGRATPVQSKLVLPVPIYTPVDHTKKSHARKQPAGHIPRPRNAFILFRCNFVDQDKIPASVERDHRNISRIVGSLWRKMSDAEKEPWVRMADDEKRAHFLAYPGYRFSRSLASNARPTATRRKHGDDTASSRGSSSPKSNMSVLQPLADPLYLSVPGHGVDHRSSCTTGSVGIPTGRLEPLDVFPEPIISREELARRPSRVMLSESALYEDFYSSFDDIHAPGGYGMETADQMVQYISNETPESRHRFQAQSHTPRFNDIRVPTAGMSHPSQLGVLDTWDEYHAAQRQQGTTPPRKEPTQDELEYSSLIMAHAIDLDLSPTLPPLPLPHTPDRADGEYYYEAPASPIERKNSFYSPRSGTWRLPLPIVTSNCGSGAISTSNSHIDSGLSFPDNLIDDELRYPDAKELSGRTRASLSWAFDRPSYNDRSAHVNQHETQLHEAQTEHRGLWGSSLREVESSAKDSHSE</sequence>
<evidence type="ECO:0000259" key="5">
    <source>
        <dbReference type="PROSITE" id="PS50118"/>
    </source>
</evidence>
<feature type="compositionally biased region" description="Basic and acidic residues" evidence="4">
    <location>
        <begin position="472"/>
        <end position="491"/>
    </location>
</feature>
<dbReference type="AlphaFoldDB" id="A0A8H5BAC4"/>
<dbReference type="SUPFAM" id="SSF47095">
    <property type="entry name" value="HMG-box"/>
    <property type="match status" value="1"/>
</dbReference>
<dbReference type="InterPro" id="IPR009071">
    <property type="entry name" value="HMG_box_dom"/>
</dbReference>
<dbReference type="PROSITE" id="PS50118">
    <property type="entry name" value="HMG_BOX_2"/>
    <property type="match status" value="1"/>
</dbReference>
<gene>
    <name evidence="6" type="ORF">D9619_008358</name>
</gene>
<dbReference type="Gene3D" id="1.10.30.10">
    <property type="entry name" value="High mobility group box domain"/>
    <property type="match status" value="1"/>
</dbReference>
<evidence type="ECO:0000256" key="4">
    <source>
        <dbReference type="SAM" id="MobiDB-lite"/>
    </source>
</evidence>
<dbReference type="GO" id="GO:0005634">
    <property type="term" value="C:nucleus"/>
    <property type="evidence" value="ECO:0007669"/>
    <property type="project" value="UniProtKB-UniRule"/>
</dbReference>
<keyword evidence="7" id="KW-1185">Reference proteome</keyword>
<accession>A0A8H5BAC4</accession>
<dbReference type="Pfam" id="PF00505">
    <property type="entry name" value="HMG_box"/>
    <property type="match status" value="1"/>
</dbReference>
<dbReference type="InterPro" id="IPR051356">
    <property type="entry name" value="SOX/SOX-like_TF"/>
</dbReference>
<evidence type="ECO:0000313" key="7">
    <source>
        <dbReference type="Proteomes" id="UP000567179"/>
    </source>
</evidence>
<dbReference type="SMART" id="SM00398">
    <property type="entry name" value="HMG"/>
    <property type="match status" value="1"/>
</dbReference>
<keyword evidence="1 3" id="KW-0238">DNA-binding</keyword>
<comment type="caution">
    <text evidence="6">The sequence shown here is derived from an EMBL/GenBank/DDBJ whole genome shotgun (WGS) entry which is preliminary data.</text>
</comment>
<feature type="region of interest" description="Disordered" evidence="4">
    <location>
        <begin position="472"/>
        <end position="510"/>
    </location>
</feature>
<evidence type="ECO:0000256" key="2">
    <source>
        <dbReference type="ARBA" id="ARBA00023242"/>
    </source>
</evidence>
<evidence type="ECO:0000313" key="6">
    <source>
        <dbReference type="EMBL" id="KAF5319599.1"/>
    </source>
</evidence>
<feature type="compositionally biased region" description="Polar residues" evidence="4">
    <location>
        <begin position="174"/>
        <end position="185"/>
    </location>
</feature>
<organism evidence="6 7">
    <name type="scientific">Psilocybe cf. subviscida</name>
    <dbReference type="NCBI Taxonomy" id="2480587"/>
    <lineage>
        <taxon>Eukaryota</taxon>
        <taxon>Fungi</taxon>
        <taxon>Dikarya</taxon>
        <taxon>Basidiomycota</taxon>
        <taxon>Agaricomycotina</taxon>
        <taxon>Agaricomycetes</taxon>
        <taxon>Agaricomycetidae</taxon>
        <taxon>Agaricales</taxon>
        <taxon>Agaricineae</taxon>
        <taxon>Strophariaceae</taxon>
        <taxon>Psilocybe</taxon>
    </lineage>
</organism>
<dbReference type="PANTHER" id="PTHR45789:SF2">
    <property type="entry name" value="FI18025P1"/>
    <property type="match status" value="1"/>
</dbReference>
<dbReference type="PANTHER" id="PTHR45789">
    <property type="entry name" value="FI18025P1"/>
    <property type="match status" value="1"/>
</dbReference>
<dbReference type="CDD" id="cd01389">
    <property type="entry name" value="HMG-box_ROX1-like"/>
    <property type="match status" value="1"/>
</dbReference>
<feature type="compositionally biased region" description="Basic residues" evidence="4">
    <location>
        <begin position="1"/>
        <end position="10"/>
    </location>
</feature>
<feature type="region of interest" description="Disordered" evidence="4">
    <location>
        <begin position="157"/>
        <end position="185"/>
    </location>
</feature>
<dbReference type="Proteomes" id="UP000567179">
    <property type="component" value="Unassembled WGS sequence"/>
</dbReference>
<feature type="DNA-binding region" description="HMG box" evidence="3">
    <location>
        <begin position="81"/>
        <end position="150"/>
    </location>
</feature>
<feature type="compositionally biased region" description="Basic and acidic residues" evidence="4">
    <location>
        <begin position="498"/>
        <end position="510"/>
    </location>
</feature>
<feature type="region of interest" description="Disordered" evidence="4">
    <location>
        <begin position="1"/>
        <end position="50"/>
    </location>
</feature>
<name>A0A8H5BAC4_9AGAR</name>
<dbReference type="InterPro" id="IPR036910">
    <property type="entry name" value="HMG_box_dom_sf"/>
</dbReference>
<feature type="domain" description="HMG box" evidence="5">
    <location>
        <begin position="81"/>
        <end position="150"/>
    </location>
</feature>
<keyword evidence="2 3" id="KW-0539">Nucleus</keyword>